<evidence type="ECO:0000256" key="3">
    <source>
        <dbReference type="ARBA" id="ARBA00023180"/>
    </source>
</evidence>
<evidence type="ECO:0000313" key="6">
    <source>
        <dbReference type="EMBL" id="CAK1540019.1"/>
    </source>
</evidence>
<dbReference type="Proteomes" id="UP001497472">
    <property type="component" value="Unassembled WGS sequence"/>
</dbReference>
<dbReference type="AlphaFoldDB" id="A0AAV1IW58"/>
<keyword evidence="3" id="KW-0325">Glycoprotein</keyword>
<evidence type="ECO:0000256" key="4">
    <source>
        <dbReference type="SAM" id="SignalP"/>
    </source>
</evidence>
<dbReference type="InterPro" id="IPR011990">
    <property type="entry name" value="TPR-like_helical_dom_sf"/>
</dbReference>
<evidence type="ECO:0000256" key="1">
    <source>
        <dbReference type="ARBA" id="ARBA00006487"/>
    </source>
</evidence>
<organism evidence="6 7">
    <name type="scientific">Leptosia nina</name>
    <dbReference type="NCBI Taxonomy" id="320188"/>
    <lineage>
        <taxon>Eukaryota</taxon>
        <taxon>Metazoa</taxon>
        <taxon>Ecdysozoa</taxon>
        <taxon>Arthropoda</taxon>
        <taxon>Hexapoda</taxon>
        <taxon>Insecta</taxon>
        <taxon>Pterygota</taxon>
        <taxon>Neoptera</taxon>
        <taxon>Endopterygota</taxon>
        <taxon>Lepidoptera</taxon>
        <taxon>Glossata</taxon>
        <taxon>Ditrysia</taxon>
        <taxon>Papilionoidea</taxon>
        <taxon>Pieridae</taxon>
        <taxon>Pierinae</taxon>
        <taxon>Leptosia</taxon>
    </lineage>
</organism>
<keyword evidence="7" id="KW-1185">Reference proteome</keyword>
<comment type="similarity">
    <text evidence="1">Belongs to the leprecan family.</text>
</comment>
<proteinExistence type="inferred from homology"/>
<gene>
    <name evidence="6" type="ORF">LNINA_LOCUS107</name>
</gene>
<name>A0AAV1IW58_9NEOP</name>
<feature type="domain" description="Leprecan-like alpha-helical" evidence="5">
    <location>
        <begin position="26"/>
        <end position="321"/>
    </location>
</feature>
<protein>
    <recommendedName>
        <fullName evidence="5">Leprecan-like alpha-helical domain-containing protein</fullName>
    </recommendedName>
</protein>
<dbReference type="EMBL" id="CAVLEF010000001">
    <property type="protein sequence ID" value="CAK1540019.1"/>
    <property type="molecule type" value="Genomic_DNA"/>
</dbReference>
<sequence>MLWIKVHFVLLINIFLVIEGAKFSSLDLVYQKAVEAYSNERWSECIVQFEEALHLYKLYKRILINCRLKCKHEAMVSNIKDNIEDLKIYEMYFTTRVCLIKCNNQAFEEVHIYNNVTESTIYNMQIRKPYEYLHLCYFQMNAMPKAASASYTFLVSNPDDPKMKKNLDYYVEQPEVDVNEVVDLESDDYQILYRLGLKSYNSKNWGETIAYMEESLNDYLSWENNCRTECERQPEQEWSPEVTITISNYIESLLSCKQRCQHELKPLYSSGVEFLADLLNYLQISYYNLDRFEDMGKAVATYLLLLPEDEDMLENKNIYKTLIDEKSFTERSEVVHYLKRDTYEKQLFKFFHQENSHNDESNTIL</sequence>
<dbReference type="Gene3D" id="1.25.40.10">
    <property type="entry name" value="Tetratricopeptide repeat domain"/>
    <property type="match status" value="2"/>
</dbReference>
<dbReference type="SUPFAM" id="SSF48452">
    <property type="entry name" value="TPR-like"/>
    <property type="match status" value="1"/>
</dbReference>
<dbReference type="PANTHER" id="PTHR13986:SF8">
    <property type="entry name" value="PROLYL 3-HYDROXYLASE 1-LIKE PROTEIN"/>
    <property type="match status" value="1"/>
</dbReference>
<dbReference type="GO" id="GO:0005783">
    <property type="term" value="C:endoplasmic reticulum"/>
    <property type="evidence" value="ECO:0007669"/>
    <property type="project" value="TreeGrafter"/>
</dbReference>
<dbReference type="InterPro" id="IPR052284">
    <property type="entry name" value="Collagen_mod_leprecan"/>
</dbReference>
<dbReference type="PANTHER" id="PTHR13986">
    <property type="entry name" value="PROTEIN LYSINE HYDROXYLATION COMPLEX COMPONENT"/>
    <property type="match status" value="1"/>
</dbReference>
<evidence type="ECO:0000313" key="7">
    <source>
        <dbReference type="Proteomes" id="UP001497472"/>
    </source>
</evidence>
<accession>A0AAV1IW58</accession>
<reference evidence="6 7" key="1">
    <citation type="submission" date="2023-11" db="EMBL/GenBank/DDBJ databases">
        <authorList>
            <person name="Okamura Y."/>
        </authorList>
    </citation>
    <scope>NUCLEOTIDE SEQUENCE [LARGE SCALE GENOMIC DNA]</scope>
</reference>
<keyword evidence="2 4" id="KW-0732">Signal</keyword>
<dbReference type="GO" id="GO:0030199">
    <property type="term" value="P:collagen fibril organization"/>
    <property type="evidence" value="ECO:0007669"/>
    <property type="project" value="TreeGrafter"/>
</dbReference>
<feature type="chain" id="PRO_5043886358" description="Leprecan-like alpha-helical domain-containing protein" evidence="4">
    <location>
        <begin position="21"/>
        <end position="365"/>
    </location>
</feature>
<dbReference type="Pfam" id="PF23557">
    <property type="entry name" value="TPR_leprecan"/>
    <property type="match status" value="1"/>
</dbReference>
<evidence type="ECO:0000259" key="5">
    <source>
        <dbReference type="Pfam" id="PF23557"/>
    </source>
</evidence>
<comment type="caution">
    <text evidence="6">The sequence shown here is derived from an EMBL/GenBank/DDBJ whole genome shotgun (WGS) entry which is preliminary data.</text>
</comment>
<evidence type="ECO:0000256" key="2">
    <source>
        <dbReference type="ARBA" id="ARBA00022729"/>
    </source>
</evidence>
<dbReference type="GO" id="GO:0005518">
    <property type="term" value="F:collagen binding"/>
    <property type="evidence" value="ECO:0007669"/>
    <property type="project" value="TreeGrafter"/>
</dbReference>
<dbReference type="InterPro" id="IPR056585">
    <property type="entry name" value="Leprecan_dom"/>
</dbReference>
<feature type="signal peptide" evidence="4">
    <location>
        <begin position="1"/>
        <end position="20"/>
    </location>
</feature>